<dbReference type="PANTHER" id="PTHR11614">
    <property type="entry name" value="PHOSPHOLIPASE-RELATED"/>
    <property type="match status" value="1"/>
</dbReference>
<accession>A0A494VTZ9</accession>
<dbReference type="Pfam" id="PF12146">
    <property type="entry name" value="Hydrolase_4"/>
    <property type="match status" value="1"/>
</dbReference>
<dbReference type="AlphaFoldDB" id="A0A494VTZ9"/>
<evidence type="ECO:0000313" key="2">
    <source>
        <dbReference type="EMBL" id="AYL99087.1"/>
    </source>
</evidence>
<evidence type="ECO:0000313" key="3">
    <source>
        <dbReference type="Proteomes" id="UP000270046"/>
    </source>
</evidence>
<dbReference type="InterPro" id="IPR022742">
    <property type="entry name" value="Hydrolase_4"/>
</dbReference>
<dbReference type="KEGG" id="muh:HYN43_029130"/>
<evidence type="ECO:0000259" key="1">
    <source>
        <dbReference type="Pfam" id="PF12146"/>
    </source>
</evidence>
<protein>
    <submittedName>
        <fullName evidence="2">Alpha/beta fold hydrolase</fullName>
    </submittedName>
</protein>
<dbReference type="EMBL" id="CP032869">
    <property type="protein sequence ID" value="AYL99087.1"/>
    <property type="molecule type" value="Genomic_DNA"/>
</dbReference>
<dbReference type="Proteomes" id="UP000270046">
    <property type="component" value="Chromosome"/>
</dbReference>
<keyword evidence="3" id="KW-1185">Reference proteome</keyword>
<feature type="domain" description="Serine aminopeptidase S33" evidence="1">
    <location>
        <begin position="30"/>
        <end position="262"/>
    </location>
</feature>
<dbReference type="OrthoDB" id="9777090at2"/>
<organism evidence="2 3">
    <name type="scientific">Mucilaginibacter celer</name>
    <dbReference type="NCBI Taxonomy" id="2305508"/>
    <lineage>
        <taxon>Bacteria</taxon>
        <taxon>Pseudomonadati</taxon>
        <taxon>Bacteroidota</taxon>
        <taxon>Sphingobacteriia</taxon>
        <taxon>Sphingobacteriales</taxon>
        <taxon>Sphingobacteriaceae</taxon>
        <taxon>Mucilaginibacter</taxon>
    </lineage>
</organism>
<dbReference type="GO" id="GO:0016787">
    <property type="term" value="F:hydrolase activity"/>
    <property type="evidence" value="ECO:0007669"/>
    <property type="project" value="UniProtKB-KW"/>
</dbReference>
<name>A0A494VTZ9_9SPHI</name>
<dbReference type="Gene3D" id="3.40.50.1820">
    <property type="entry name" value="alpha/beta hydrolase"/>
    <property type="match status" value="1"/>
</dbReference>
<dbReference type="InterPro" id="IPR000073">
    <property type="entry name" value="AB_hydrolase_1"/>
</dbReference>
<proteinExistence type="predicted"/>
<dbReference type="InterPro" id="IPR051044">
    <property type="entry name" value="MAG_DAG_Lipase"/>
</dbReference>
<sequence length="282" mass="32177">MELIVKQRTSSFGNTKGQKLFFRNWLTDSKPKGIVLIVHGLNSHSAYYHNFALELNKSQYEVYALDLPGRGLSEGERYYIHDYKEIIANIDQLLNIIQMAHPGVPVILLGHSAGGVFAAVYALKHQEKLMGFVCESFAFRIPAPGFALAAMKLLGYIIPRVKLIKLNNDFFSRDKSIVYKINHDPLVKDEKQPARTMQQLLYACNYLKKNMAGIKLPLFIIHGTADKVTMPAGSKYFIEHASSPDKRLKFYEGHYHDLLNDKYNDMVIRDIIRWINGIVSTQ</sequence>
<dbReference type="SUPFAM" id="SSF53474">
    <property type="entry name" value="alpha/beta-Hydrolases"/>
    <property type="match status" value="1"/>
</dbReference>
<gene>
    <name evidence="2" type="ORF">HYN43_029130</name>
</gene>
<reference evidence="2 3" key="1">
    <citation type="submission" date="2018-10" db="EMBL/GenBank/DDBJ databases">
        <title>Genome sequencing of Mucilaginibacter sp. HYN0043.</title>
        <authorList>
            <person name="Kim M."/>
            <person name="Yi H."/>
        </authorList>
    </citation>
    <scope>NUCLEOTIDE SEQUENCE [LARGE SCALE GENOMIC DNA]</scope>
    <source>
        <strain evidence="2 3">HYN0043</strain>
    </source>
</reference>
<keyword evidence="2" id="KW-0378">Hydrolase</keyword>
<dbReference type="RefSeq" id="WP_119407330.1">
    <property type="nucleotide sequence ID" value="NZ_CP032869.1"/>
</dbReference>
<dbReference type="PRINTS" id="PR00111">
    <property type="entry name" value="ABHYDROLASE"/>
</dbReference>
<dbReference type="InterPro" id="IPR029058">
    <property type="entry name" value="AB_hydrolase_fold"/>
</dbReference>